<evidence type="ECO:0000256" key="1">
    <source>
        <dbReference type="SAM" id="MobiDB-lite"/>
    </source>
</evidence>
<feature type="region of interest" description="Disordered" evidence="1">
    <location>
        <begin position="23"/>
        <end position="60"/>
    </location>
</feature>
<dbReference type="AlphaFoldDB" id="A0A4Y2IKC1"/>
<reference evidence="2 3" key="1">
    <citation type="journal article" date="2019" name="Sci. Rep.">
        <title>Orb-weaving spider Araneus ventricosus genome elucidates the spidroin gene catalogue.</title>
        <authorList>
            <person name="Kono N."/>
            <person name="Nakamura H."/>
            <person name="Ohtoshi R."/>
            <person name="Moran D.A.P."/>
            <person name="Shinohara A."/>
            <person name="Yoshida Y."/>
            <person name="Fujiwara M."/>
            <person name="Mori M."/>
            <person name="Tomita M."/>
            <person name="Arakawa K."/>
        </authorList>
    </citation>
    <scope>NUCLEOTIDE SEQUENCE [LARGE SCALE GENOMIC DNA]</scope>
</reference>
<evidence type="ECO:0000313" key="3">
    <source>
        <dbReference type="Proteomes" id="UP000499080"/>
    </source>
</evidence>
<sequence>GADGIQRGHRPASSRLRELELAVTKSPNNSDDVGGADGIQRSSTSVSRLREFRCCSKSPK</sequence>
<proteinExistence type="predicted"/>
<organism evidence="2 3">
    <name type="scientific">Araneus ventricosus</name>
    <name type="common">Orbweaver spider</name>
    <name type="synonym">Epeira ventricosa</name>
    <dbReference type="NCBI Taxonomy" id="182803"/>
    <lineage>
        <taxon>Eukaryota</taxon>
        <taxon>Metazoa</taxon>
        <taxon>Ecdysozoa</taxon>
        <taxon>Arthropoda</taxon>
        <taxon>Chelicerata</taxon>
        <taxon>Arachnida</taxon>
        <taxon>Araneae</taxon>
        <taxon>Araneomorphae</taxon>
        <taxon>Entelegynae</taxon>
        <taxon>Araneoidea</taxon>
        <taxon>Araneidae</taxon>
        <taxon>Araneus</taxon>
    </lineage>
</organism>
<dbReference type="Proteomes" id="UP000499080">
    <property type="component" value="Unassembled WGS sequence"/>
</dbReference>
<accession>A0A4Y2IKC1</accession>
<gene>
    <name evidence="2" type="ORF">AVEN_80293_1</name>
</gene>
<keyword evidence="3" id="KW-1185">Reference proteome</keyword>
<dbReference type="EMBL" id="BGPR01002704">
    <property type="protein sequence ID" value="GBM77689.1"/>
    <property type="molecule type" value="Genomic_DNA"/>
</dbReference>
<name>A0A4Y2IKC1_ARAVE</name>
<protein>
    <submittedName>
        <fullName evidence="2">Uncharacterized protein</fullName>
    </submittedName>
</protein>
<comment type="caution">
    <text evidence="2">The sequence shown here is derived from an EMBL/GenBank/DDBJ whole genome shotgun (WGS) entry which is preliminary data.</text>
</comment>
<feature type="non-terminal residue" evidence="2">
    <location>
        <position position="1"/>
    </location>
</feature>
<evidence type="ECO:0000313" key="2">
    <source>
        <dbReference type="EMBL" id="GBM77689.1"/>
    </source>
</evidence>